<gene>
    <name evidence="4" type="primary">rlpA</name>
    <name evidence="7" type="ORF">LDX50_25645</name>
</gene>
<protein>
    <recommendedName>
        <fullName evidence="4">Probable endolytic peptidoglycan transglycosylase RlpA</fullName>
        <ecNumber evidence="4">4.2.2.-</ecNumber>
    </recommendedName>
</protein>
<comment type="caution">
    <text evidence="7">The sequence shown here is derived from an EMBL/GenBank/DDBJ whole genome shotgun (WGS) entry which is preliminary data.</text>
</comment>
<dbReference type="PROSITE" id="PS51724">
    <property type="entry name" value="SPOR"/>
    <property type="match status" value="1"/>
</dbReference>
<dbReference type="Gene3D" id="3.30.70.1070">
    <property type="entry name" value="Sporulation related repeat"/>
    <property type="match status" value="1"/>
</dbReference>
<proteinExistence type="inferred from homology"/>
<dbReference type="Pfam" id="PF05036">
    <property type="entry name" value="SPOR"/>
    <property type="match status" value="1"/>
</dbReference>
<dbReference type="Gene3D" id="2.40.40.10">
    <property type="entry name" value="RlpA-like domain"/>
    <property type="match status" value="1"/>
</dbReference>
<dbReference type="InterPro" id="IPR012997">
    <property type="entry name" value="RplA"/>
</dbReference>
<evidence type="ECO:0000256" key="4">
    <source>
        <dbReference type="HAMAP-Rule" id="MF_02071"/>
    </source>
</evidence>
<reference evidence="7" key="1">
    <citation type="submission" date="2021-09" db="EMBL/GenBank/DDBJ databases">
        <title>Fulvivirga sp. isolated from coastal sediment.</title>
        <authorList>
            <person name="Yu H."/>
        </authorList>
    </citation>
    <scope>NUCLEOTIDE SEQUENCE</scope>
    <source>
        <strain evidence="7">1062</strain>
    </source>
</reference>
<dbReference type="RefSeq" id="WP_225699136.1">
    <property type="nucleotide sequence ID" value="NZ_JAIXNE010000005.1"/>
</dbReference>
<organism evidence="7 8">
    <name type="scientific">Fulvivirga sedimenti</name>
    <dbReference type="NCBI Taxonomy" id="2879465"/>
    <lineage>
        <taxon>Bacteria</taxon>
        <taxon>Pseudomonadati</taxon>
        <taxon>Bacteroidota</taxon>
        <taxon>Cytophagia</taxon>
        <taxon>Cytophagales</taxon>
        <taxon>Fulvivirgaceae</taxon>
        <taxon>Fulvivirga</taxon>
    </lineage>
</organism>
<dbReference type="CDD" id="cd22268">
    <property type="entry name" value="DPBB_RlpA-like"/>
    <property type="match status" value="1"/>
</dbReference>
<dbReference type="InterPro" id="IPR034718">
    <property type="entry name" value="RlpA"/>
</dbReference>
<name>A0A9X1HWX9_9BACT</name>
<dbReference type="Pfam" id="PF03330">
    <property type="entry name" value="DPBB_1"/>
    <property type="match status" value="1"/>
</dbReference>
<accession>A0A9X1HWX9</accession>
<sequence precursor="true">MKLIKACLFVSCWLFIAPLMAQTYEGKASFYADKFEGRPTASGEKYRAREFTAAHRTLPFGTVVRVTNLENKREVIVTINDRGPFVKSRIIDLSKAAAQSLDFILQGVADVRVEILETGELDYFLDVSGNPLSPKGWYIQLASFSEKGNALVFARDISKAHGTSVFLEQKTVENIPRYRVHAGPYESRNAAEQTMKLLQASFSGIMLKEQLSGSQ</sequence>
<dbReference type="SUPFAM" id="SSF50685">
    <property type="entry name" value="Barwin-like endoglucanases"/>
    <property type="match status" value="1"/>
</dbReference>
<evidence type="ECO:0000256" key="1">
    <source>
        <dbReference type="ARBA" id="ARBA00022729"/>
    </source>
</evidence>
<keyword evidence="1 4" id="KW-0732">Signal</keyword>
<dbReference type="InterPro" id="IPR036680">
    <property type="entry name" value="SPOR-like_sf"/>
</dbReference>
<dbReference type="EMBL" id="JAIXNE010000005">
    <property type="protein sequence ID" value="MCA6078282.1"/>
    <property type="molecule type" value="Genomic_DNA"/>
</dbReference>
<dbReference type="GO" id="GO:0042834">
    <property type="term" value="F:peptidoglycan binding"/>
    <property type="evidence" value="ECO:0007669"/>
    <property type="project" value="InterPro"/>
</dbReference>
<evidence type="ECO:0000256" key="3">
    <source>
        <dbReference type="ARBA" id="ARBA00023316"/>
    </source>
</evidence>
<feature type="signal peptide" evidence="4">
    <location>
        <begin position="1"/>
        <end position="21"/>
    </location>
</feature>
<dbReference type="AlphaFoldDB" id="A0A9X1HWX9"/>
<keyword evidence="8" id="KW-1185">Reference proteome</keyword>
<dbReference type="PANTHER" id="PTHR34183">
    <property type="entry name" value="ENDOLYTIC PEPTIDOGLYCAN TRANSGLYCOSYLASE RLPA"/>
    <property type="match status" value="1"/>
</dbReference>
<dbReference type="GO" id="GO:0000270">
    <property type="term" value="P:peptidoglycan metabolic process"/>
    <property type="evidence" value="ECO:0007669"/>
    <property type="project" value="UniProtKB-UniRule"/>
</dbReference>
<comment type="function">
    <text evidence="4">Lytic transglycosylase with a strong preference for naked glycan strands that lack stem peptides.</text>
</comment>
<dbReference type="HAMAP" id="MF_02071">
    <property type="entry name" value="RlpA"/>
    <property type="match status" value="1"/>
</dbReference>
<keyword evidence="3 4" id="KW-0961">Cell wall biogenesis/degradation</keyword>
<dbReference type="InterPro" id="IPR007730">
    <property type="entry name" value="SPOR-like_dom"/>
</dbReference>
<keyword evidence="2 4" id="KW-0456">Lyase</keyword>
<dbReference type="PANTHER" id="PTHR34183:SF8">
    <property type="entry name" value="ENDOLYTIC PEPTIDOGLYCAN TRANSGLYCOSYLASE RLPA-RELATED"/>
    <property type="match status" value="1"/>
</dbReference>
<evidence type="ECO:0000313" key="7">
    <source>
        <dbReference type="EMBL" id="MCA6078282.1"/>
    </source>
</evidence>
<dbReference type="Proteomes" id="UP001139409">
    <property type="component" value="Unassembled WGS sequence"/>
</dbReference>
<dbReference type="GO" id="GO:0008932">
    <property type="term" value="F:lytic endotransglycosylase activity"/>
    <property type="evidence" value="ECO:0007669"/>
    <property type="project" value="UniProtKB-UniRule"/>
</dbReference>
<evidence type="ECO:0000256" key="5">
    <source>
        <dbReference type="RuleBase" id="RU003495"/>
    </source>
</evidence>
<dbReference type="NCBIfam" id="TIGR00413">
    <property type="entry name" value="rlpA"/>
    <property type="match status" value="1"/>
</dbReference>
<feature type="chain" id="PRO_5041030352" description="Probable endolytic peptidoglycan transglycosylase RlpA" evidence="4">
    <location>
        <begin position="22"/>
        <end position="215"/>
    </location>
</feature>
<comment type="similarity">
    <text evidence="4 5">Belongs to the RlpA family.</text>
</comment>
<evidence type="ECO:0000256" key="2">
    <source>
        <dbReference type="ARBA" id="ARBA00023239"/>
    </source>
</evidence>
<dbReference type="InterPro" id="IPR036908">
    <property type="entry name" value="RlpA-like_sf"/>
</dbReference>
<dbReference type="SUPFAM" id="SSF110997">
    <property type="entry name" value="Sporulation related repeat"/>
    <property type="match status" value="1"/>
</dbReference>
<dbReference type="EC" id="4.2.2.-" evidence="4"/>
<evidence type="ECO:0000313" key="8">
    <source>
        <dbReference type="Proteomes" id="UP001139409"/>
    </source>
</evidence>
<evidence type="ECO:0000259" key="6">
    <source>
        <dbReference type="PROSITE" id="PS51724"/>
    </source>
</evidence>
<feature type="domain" description="SPOR" evidence="6">
    <location>
        <begin position="131"/>
        <end position="215"/>
    </location>
</feature>
<dbReference type="GO" id="GO:0071555">
    <property type="term" value="P:cell wall organization"/>
    <property type="evidence" value="ECO:0007669"/>
    <property type="project" value="UniProtKB-KW"/>
</dbReference>
<dbReference type="InterPro" id="IPR009009">
    <property type="entry name" value="RlpA-like_DPBB"/>
</dbReference>